<dbReference type="PANTHER" id="PTHR42754:SF1">
    <property type="entry name" value="LIPOPROTEIN"/>
    <property type="match status" value="1"/>
</dbReference>
<sequence>MVTRSNKWKGILMLGCLLVLMNGVLAHAQTQKWVYTHDGPATAFSVKYGNNNVYAAGYIELDTLDGTDFIVVSIDNAGNENWVVTYNGTGNADDQANYVFYGADGNIYAAGKIVGSTTDNDFAVVSLNSSGGENWLYTTDGGASEGDVAQAVVYGDDGAVYAAGNANVSAGNQNFVILKLTADGTLGWVYLLDGSANSADAAHDMIYGPDGNIYAAGFSTETGNSKDFLVVSVDTAGTERWTYTLNGTNSQVDQARSIVYGTDGYLYAAGWTRNGGNEDITIVKLDLNGTEQWVFKSDTSGNDRALSLAYGEGGHLYVAGYIKGSSNDYGVMCVDTAGTKQWTYKRNGSSGFQIPNDQANAICAGTDGNAYATGFLQNENTNQDLLTPSLGSDGTVHWQYTMNMPANTNDVGRDIHWGADNRLYIAGRLGGGNGSFGVICLDPTPVPEIWTYPSFIMVMIDSGETTDRELKIANVGVSGTTLEWSLTERPPADWLHEDTTNGALSSGDTAYVTLTLDATQLAPGAYHDTLDIASNDPVNPLISVWVKLTIPPTGIEEFTDEQQENRCDVISPFFTKVISLQFTQPSETTCNITLYNILGTRVYEVVLTSTPSSLYLDDKGIATLSHGIYFLSVSRPGIAYPVMKLVKY</sequence>
<feature type="chain" id="PRO_5006640647" description="Secretion system C-terminal sorting domain-containing protein" evidence="1">
    <location>
        <begin position="29"/>
        <end position="648"/>
    </location>
</feature>
<evidence type="ECO:0008006" key="4">
    <source>
        <dbReference type="Google" id="ProtNLM"/>
    </source>
</evidence>
<dbReference type="Pfam" id="PF17164">
    <property type="entry name" value="DUF5122"/>
    <property type="match status" value="1"/>
</dbReference>
<dbReference type="Gene3D" id="2.60.40.10">
    <property type="entry name" value="Immunoglobulins"/>
    <property type="match status" value="1"/>
</dbReference>
<organism evidence="2 3">
    <name type="scientific">candidate division TA06 bacterium DG_78</name>
    <dbReference type="NCBI Taxonomy" id="1703772"/>
    <lineage>
        <taxon>Bacteria</taxon>
        <taxon>Bacteria division TA06</taxon>
    </lineage>
</organism>
<dbReference type="AlphaFoldDB" id="A0A0S7YHY5"/>
<name>A0A0S7YHY5_UNCT6</name>
<dbReference type="SUPFAM" id="SSF101898">
    <property type="entry name" value="NHL repeat"/>
    <property type="match status" value="1"/>
</dbReference>
<dbReference type="EMBL" id="LJNI01000009">
    <property type="protein sequence ID" value="KPJ74276.1"/>
    <property type="molecule type" value="Genomic_DNA"/>
</dbReference>
<dbReference type="InterPro" id="IPR013431">
    <property type="entry name" value="Delta_60_rpt"/>
</dbReference>
<evidence type="ECO:0000256" key="1">
    <source>
        <dbReference type="SAM" id="SignalP"/>
    </source>
</evidence>
<reference evidence="2 3" key="1">
    <citation type="journal article" date="2015" name="Microbiome">
        <title>Genomic resolution of linkages in carbon, nitrogen, and sulfur cycling among widespread estuary sediment bacteria.</title>
        <authorList>
            <person name="Baker B.J."/>
            <person name="Lazar C.S."/>
            <person name="Teske A.P."/>
            <person name="Dick G.J."/>
        </authorList>
    </citation>
    <scope>NUCLEOTIDE SEQUENCE [LARGE SCALE GENOMIC DNA]</scope>
    <source>
        <strain evidence="2">DG_78</strain>
    </source>
</reference>
<proteinExistence type="predicted"/>
<dbReference type="Proteomes" id="UP000051012">
    <property type="component" value="Unassembled WGS sequence"/>
</dbReference>
<evidence type="ECO:0000313" key="2">
    <source>
        <dbReference type="EMBL" id="KPJ74276.1"/>
    </source>
</evidence>
<keyword evidence="1" id="KW-0732">Signal</keyword>
<feature type="signal peptide" evidence="1">
    <location>
        <begin position="1"/>
        <end position="28"/>
    </location>
</feature>
<evidence type="ECO:0000313" key="3">
    <source>
        <dbReference type="Proteomes" id="UP000051012"/>
    </source>
</evidence>
<protein>
    <recommendedName>
        <fullName evidence="4">Secretion system C-terminal sorting domain-containing protein</fullName>
    </recommendedName>
</protein>
<accession>A0A0S7YHY5</accession>
<dbReference type="InterPro" id="IPR013783">
    <property type="entry name" value="Ig-like_fold"/>
</dbReference>
<gene>
    <name evidence="2" type="ORF">AMJ52_01195</name>
</gene>
<dbReference type="PANTHER" id="PTHR42754">
    <property type="entry name" value="ENDOGLUCANASE"/>
    <property type="match status" value="1"/>
</dbReference>
<comment type="caution">
    <text evidence="2">The sequence shown here is derived from an EMBL/GenBank/DDBJ whole genome shotgun (WGS) entry which is preliminary data.</text>
</comment>